<keyword evidence="2" id="KW-1185">Reference proteome</keyword>
<accession>A0AAE1D6C0</accession>
<reference evidence="1" key="1">
    <citation type="journal article" date="2023" name="G3 (Bethesda)">
        <title>A reference genome for the long-term kleptoplast-retaining sea slug Elysia crispata morphotype clarki.</title>
        <authorList>
            <person name="Eastman K.E."/>
            <person name="Pendleton A.L."/>
            <person name="Shaikh M.A."/>
            <person name="Suttiyut T."/>
            <person name="Ogas R."/>
            <person name="Tomko P."/>
            <person name="Gavelis G."/>
            <person name="Widhalm J.R."/>
            <person name="Wisecaver J.H."/>
        </authorList>
    </citation>
    <scope>NUCLEOTIDE SEQUENCE</scope>
    <source>
        <strain evidence="1">ECLA1</strain>
    </source>
</reference>
<gene>
    <name evidence="1" type="ORF">RRG08_058670</name>
</gene>
<protein>
    <submittedName>
        <fullName evidence="1">Uncharacterized protein</fullName>
    </submittedName>
</protein>
<evidence type="ECO:0000313" key="2">
    <source>
        <dbReference type="Proteomes" id="UP001283361"/>
    </source>
</evidence>
<dbReference type="Proteomes" id="UP001283361">
    <property type="component" value="Unassembled WGS sequence"/>
</dbReference>
<comment type="caution">
    <text evidence="1">The sequence shown here is derived from an EMBL/GenBank/DDBJ whole genome shotgun (WGS) entry which is preliminary data.</text>
</comment>
<organism evidence="1 2">
    <name type="scientific">Elysia crispata</name>
    <name type="common">lettuce slug</name>
    <dbReference type="NCBI Taxonomy" id="231223"/>
    <lineage>
        <taxon>Eukaryota</taxon>
        <taxon>Metazoa</taxon>
        <taxon>Spiralia</taxon>
        <taxon>Lophotrochozoa</taxon>
        <taxon>Mollusca</taxon>
        <taxon>Gastropoda</taxon>
        <taxon>Heterobranchia</taxon>
        <taxon>Euthyneura</taxon>
        <taxon>Panpulmonata</taxon>
        <taxon>Sacoglossa</taxon>
        <taxon>Placobranchoidea</taxon>
        <taxon>Plakobranchidae</taxon>
        <taxon>Elysia</taxon>
    </lineage>
</organism>
<name>A0AAE1D6C0_9GAST</name>
<sequence>MRCVRLDSIGNLFSSVPFLSITSWGQNGADSLVDNNSNTTGHKMFNNIVKFSLRHKILVHTEYNVFVIKPSVASKAPSDKSLVVKLERRAGSRSRLIPPSEPAAALTLSNSNIAETTCCHVTTTRTPGPPLGKE</sequence>
<evidence type="ECO:0000313" key="1">
    <source>
        <dbReference type="EMBL" id="KAK3758400.1"/>
    </source>
</evidence>
<dbReference type="AlphaFoldDB" id="A0AAE1D6C0"/>
<dbReference type="EMBL" id="JAWDGP010005269">
    <property type="protein sequence ID" value="KAK3758400.1"/>
    <property type="molecule type" value="Genomic_DNA"/>
</dbReference>
<proteinExistence type="predicted"/>